<accession>A0A9Q3KNM4</accession>
<proteinExistence type="predicted"/>
<dbReference type="AlphaFoldDB" id="A0A9Q3KNM4"/>
<keyword evidence="3" id="KW-1185">Reference proteome</keyword>
<reference evidence="2" key="1">
    <citation type="submission" date="2021-03" db="EMBL/GenBank/DDBJ databases">
        <title>Draft genome sequence of rust myrtle Austropuccinia psidii MF-1, a brazilian biotype.</title>
        <authorList>
            <person name="Quecine M.C."/>
            <person name="Pachon D.M.R."/>
            <person name="Bonatelli M.L."/>
            <person name="Correr F.H."/>
            <person name="Franceschini L.M."/>
            <person name="Leite T.F."/>
            <person name="Margarido G.R.A."/>
            <person name="Almeida C.A."/>
            <person name="Ferrarezi J.A."/>
            <person name="Labate C.A."/>
        </authorList>
    </citation>
    <scope>NUCLEOTIDE SEQUENCE</scope>
    <source>
        <strain evidence="2">MF-1</strain>
    </source>
</reference>
<evidence type="ECO:0008006" key="4">
    <source>
        <dbReference type="Google" id="ProtNLM"/>
    </source>
</evidence>
<gene>
    <name evidence="2" type="ORF">O181_123531</name>
</gene>
<protein>
    <recommendedName>
        <fullName evidence="4">Chromo domain-containing protein</fullName>
    </recommendedName>
</protein>
<name>A0A9Q3KNM4_9BASI</name>
<dbReference type="EMBL" id="AVOT02116105">
    <property type="protein sequence ID" value="MBW0583816.1"/>
    <property type="molecule type" value="Genomic_DNA"/>
</dbReference>
<dbReference type="Proteomes" id="UP000765509">
    <property type="component" value="Unassembled WGS sequence"/>
</dbReference>
<dbReference type="OrthoDB" id="4360000at2759"/>
<sequence>MDPDFKEVDHVLVSTLNFSNLKGPQKMRDSLVGPFTIIKRIRKIKWRSNSKRSFLGNTHYSRNSGSGDSPGPVKKIIKARKIRLNGKDQRQYLVRFKNQTAEKYKWLAEEAIPDGNLHLRRFRGSRRAEQSHK</sequence>
<organism evidence="2 3">
    <name type="scientific">Austropuccinia psidii MF-1</name>
    <dbReference type="NCBI Taxonomy" id="1389203"/>
    <lineage>
        <taxon>Eukaryota</taxon>
        <taxon>Fungi</taxon>
        <taxon>Dikarya</taxon>
        <taxon>Basidiomycota</taxon>
        <taxon>Pucciniomycotina</taxon>
        <taxon>Pucciniomycetes</taxon>
        <taxon>Pucciniales</taxon>
        <taxon>Sphaerophragmiaceae</taxon>
        <taxon>Austropuccinia</taxon>
    </lineage>
</organism>
<dbReference type="InterPro" id="IPR016197">
    <property type="entry name" value="Chromo-like_dom_sf"/>
</dbReference>
<feature type="compositionally biased region" description="Polar residues" evidence="1">
    <location>
        <begin position="55"/>
        <end position="67"/>
    </location>
</feature>
<comment type="caution">
    <text evidence="2">The sequence shown here is derived from an EMBL/GenBank/DDBJ whole genome shotgun (WGS) entry which is preliminary data.</text>
</comment>
<evidence type="ECO:0000313" key="3">
    <source>
        <dbReference type="Proteomes" id="UP000765509"/>
    </source>
</evidence>
<dbReference type="SUPFAM" id="SSF54160">
    <property type="entry name" value="Chromo domain-like"/>
    <property type="match status" value="1"/>
</dbReference>
<evidence type="ECO:0000256" key="1">
    <source>
        <dbReference type="SAM" id="MobiDB-lite"/>
    </source>
</evidence>
<evidence type="ECO:0000313" key="2">
    <source>
        <dbReference type="EMBL" id="MBW0583816.1"/>
    </source>
</evidence>
<feature type="region of interest" description="Disordered" evidence="1">
    <location>
        <begin position="54"/>
        <end position="73"/>
    </location>
</feature>